<evidence type="ECO:0000313" key="1">
    <source>
        <dbReference type="EMBL" id="MCY1079425.1"/>
    </source>
</evidence>
<proteinExistence type="predicted"/>
<keyword evidence="2" id="KW-1185">Reference proteome</keyword>
<evidence type="ECO:0000313" key="2">
    <source>
        <dbReference type="Proteomes" id="UP001207654"/>
    </source>
</evidence>
<dbReference type="Proteomes" id="UP001207654">
    <property type="component" value="Unassembled WGS sequence"/>
</dbReference>
<organism evidence="1 2">
    <name type="scientific">Archangium lansingense</name>
    <dbReference type="NCBI Taxonomy" id="2995310"/>
    <lineage>
        <taxon>Bacteria</taxon>
        <taxon>Pseudomonadati</taxon>
        <taxon>Myxococcota</taxon>
        <taxon>Myxococcia</taxon>
        <taxon>Myxococcales</taxon>
        <taxon>Cystobacterineae</taxon>
        <taxon>Archangiaceae</taxon>
        <taxon>Archangium</taxon>
    </lineage>
</organism>
<reference evidence="1 2" key="1">
    <citation type="submission" date="2022-11" db="EMBL/GenBank/DDBJ databases">
        <title>Minimal conservation of predation-associated metabolite biosynthetic gene clusters underscores biosynthetic potential of Myxococcota including descriptions for ten novel species: Archangium lansinium sp. nov., Myxococcus landrumus sp. nov., Nannocystis bai.</title>
        <authorList>
            <person name="Ahearne A."/>
            <person name="Stevens C."/>
            <person name="Phillips K."/>
        </authorList>
    </citation>
    <scope>NUCLEOTIDE SEQUENCE [LARGE SCALE GENOMIC DNA]</scope>
    <source>
        <strain evidence="1 2">MIWBW</strain>
    </source>
</reference>
<accession>A0ABT4ACL8</accession>
<evidence type="ECO:0008006" key="3">
    <source>
        <dbReference type="Google" id="ProtNLM"/>
    </source>
</evidence>
<comment type="caution">
    <text evidence="1">The sequence shown here is derived from an EMBL/GenBank/DDBJ whole genome shotgun (WGS) entry which is preliminary data.</text>
</comment>
<protein>
    <recommendedName>
        <fullName evidence="3">Acyl carrier protein</fullName>
    </recommendedName>
</protein>
<sequence length="93" mass="10730">METEAYEDRLSTFLKTQDYLGNIDLDAFRSARMRAELGITSLAVIMLVVNYMEANGMSNAEFNPDWVSRLDYIEGILSVFREIDLEKTKLLKE</sequence>
<dbReference type="RefSeq" id="WP_267538146.1">
    <property type="nucleotide sequence ID" value="NZ_JAPNKA010000001.1"/>
</dbReference>
<dbReference type="EMBL" id="JAPNKA010000001">
    <property type="protein sequence ID" value="MCY1079425.1"/>
    <property type="molecule type" value="Genomic_DNA"/>
</dbReference>
<gene>
    <name evidence="1" type="ORF">OV287_33705</name>
</gene>
<name>A0ABT4ACL8_9BACT</name>